<gene>
    <name evidence="2" type="ORF">AS180_21085</name>
</gene>
<accession>A0A0V8JAJ6</accession>
<keyword evidence="1" id="KW-1133">Transmembrane helix</keyword>
<dbReference type="AlphaFoldDB" id="A0A0V8JAJ6"/>
<sequence length="60" mass="7012">MKYIAIGVAALIYSSILDYLSDEYGLNYFIRLILLAILVGITYKIFERVELRNKKEHTKD</sequence>
<dbReference type="Proteomes" id="UP000053681">
    <property type="component" value="Unassembled WGS sequence"/>
</dbReference>
<organism evidence="2 3">
    <name type="scientific">Priestia veravalensis</name>
    <dbReference type="NCBI Taxonomy" id="1414648"/>
    <lineage>
        <taxon>Bacteria</taxon>
        <taxon>Bacillati</taxon>
        <taxon>Bacillota</taxon>
        <taxon>Bacilli</taxon>
        <taxon>Bacillales</taxon>
        <taxon>Bacillaceae</taxon>
        <taxon>Priestia</taxon>
    </lineage>
</organism>
<protein>
    <submittedName>
        <fullName evidence="2">Uncharacterized protein</fullName>
    </submittedName>
</protein>
<evidence type="ECO:0000313" key="2">
    <source>
        <dbReference type="EMBL" id="KSU83989.1"/>
    </source>
</evidence>
<evidence type="ECO:0000313" key="3">
    <source>
        <dbReference type="Proteomes" id="UP000053681"/>
    </source>
</evidence>
<keyword evidence="1" id="KW-0472">Membrane</keyword>
<reference evidence="2 3" key="1">
    <citation type="submission" date="2015-11" db="EMBL/GenBank/DDBJ databases">
        <title>Bacillus caseinolyticus sp nov.</title>
        <authorList>
            <person name="Dastager S.G."/>
            <person name="Mawlankar R."/>
        </authorList>
    </citation>
    <scope>NUCLEOTIDE SEQUENCE [LARGE SCALE GENOMIC DNA]</scope>
    <source>
        <strain evidence="2 3">SGD-V-76</strain>
    </source>
</reference>
<name>A0A0V8JAJ6_9BACI</name>
<dbReference type="RefSeq" id="WP_025908226.1">
    <property type="nucleotide sequence ID" value="NZ_KQ758751.1"/>
</dbReference>
<proteinExistence type="predicted"/>
<evidence type="ECO:0000256" key="1">
    <source>
        <dbReference type="SAM" id="Phobius"/>
    </source>
</evidence>
<keyword evidence="3" id="KW-1185">Reference proteome</keyword>
<keyword evidence="1" id="KW-0812">Transmembrane</keyword>
<comment type="caution">
    <text evidence="2">The sequence shown here is derived from an EMBL/GenBank/DDBJ whole genome shotgun (WGS) entry which is preliminary data.</text>
</comment>
<feature type="transmembrane region" description="Helical" evidence="1">
    <location>
        <begin position="26"/>
        <end position="46"/>
    </location>
</feature>
<dbReference type="EMBL" id="LNQP01000137">
    <property type="protein sequence ID" value="KSU83989.1"/>
    <property type="molecule type" value="Genomic_DNA"/>
</dbReference>